<name>A0A9P6SVH9_9FUNG</name>
<gene>
    <name evidence="1" type="ORF">BGZ65_010261</name>
</gene>
<organism evidence="1 2">
    <name type="scientific">Modicella reniformis</name>
    <dbReference type="NCBI Taxonomy" id="1440133"/>
    <lineage>
        <taxon>Eukaryota</taxon>
        <taxon>Fungi</taxon>
        <taxon>Fungi incertae sedis</taxon>
        <taxon>Mucoromycota</taxon>
        <taxon>Mortierellomycotina</taxon>
        <taxon>Mortierellomycetes</taxon>
        <taxon>Mortierellales</taxon>
        <taxon>Mortierellaceae</taxon>
        <taxon>Modicella</taxon>
    </lineage>
</organism>
<accession>A0A9P6SVH9</accession>
<evidence type="ECO:0000313" key="2">
    <source>
        <dbReference type="Proteomes" id="UP000749646"/>
    </source>
</evidence>
<keyword evidence="2" id="KW-1185">Reference proteome</keyword>
<comment type="caution">
    <text evidence="1">The sequence shown here is derived from an EMBL/GenBank/DDBJ whole genome shotgun (WGS) entry which is preliminary data.</text>
</comment>
<dbReference type="Proteomes" id="UP000749646">
    <property type="component" value="Unassembled WGS sequence"/>
</dbReference>
<protein>
    <submittedName>
        <fullName evidence="1">Uncharacterized protein</fullName>
    </submittedName>
</protein>
<sequence>MVVVAKAECEKIYCPLEVAPHILRQDKELHTGDNTEEELIADMKKPSEKLSKKSSDEIFFLPKVPDKLRLPRHVDHEHLAQEGCKASEVERGSNTMIPLTFVLFAMPSETQTCLQYVLNFDDNVPDYACDLDLMQNHPLATTIAYPSFNSSTVIGPPGFDDLGDLCSFRLDHPRCP</sequence>
<reference evidence="1" key="1">
    <citation type="journal article" date="2020" name="Fungal Divers.">
        <title>Resolving the Mortierellaceae phylogeny through synthesis of multi-gene phylogenetics and phylogenomics.</title>
        <authorList>
            <person name="Vandepol N."/>
            <person name="Liber J."/>
            <person name="Desiro A."/>
            <person name="Na H."/>
            <person name="Kennedy M."/>
            <person name="Barry K."/>
            <person name="Grigoriev I.V."/>
            <person name="Miller A.N."/>
            <person name="O'Donnell K."/>
            <person name="Stajich J.E."/>
            <person name="Bonito G."/>
        </authorList>
    </citation>
    <scope>NUCLEOTIDE SEQUENCE</scope>
    <source>
        <strain evidence="1">MES-2147</strain>
    </source>
</reference>
<proteinExistence type="predicted"/>
<dbReference type="EMBL" id="JAAAHW010000017">
    <property type="protein sequence ID" value="KAG0007059.1"/>
    <property type="molecule type" value="Genomic_DNA"/>
</dbReference>
<evidence type="ECO:0000313" key="1">
    <source>
        <dbReference type="EMBL" id="KAG0007059.1"/>
    </source>
</evidence>
<dbReference type="AlphaFoldDB" id="A0A9P6SVH9"/>